<organism evidence="2">
    <name type="scientific">Zea mays</name>
    <name type="common">Maize</name>
    <dbReference type="NCBI Taxonomy" id="4577"/>
    <lineage>
        <taxon>Eukaryota</taxon>
        <taxon>Viridiplantae</taxon>
        <taxon>Streptophyta</taxon>
        <taxon>Embryophyta</taxon>
        <taxon>Tracheophyta</taxon>
        <taxon>Spermatophyta</taxon>
        <taxon>Magnoliopsida</taxon>
        <taxon>Liliopsida</taxon>
        <taxon>Poales</taxon>
        <taxon>Poaceae</taxon>
        <taxon>PACMAD clade</taxon>
        <taxon>Panicoideae</taxon>
        <taxon>Andropogonodae</taxon>
        <taxon>Andropogoneae</taxon>
        <taxon>Tripsacinae</taxon>
        <taxon>Zea</taxon>
    </lineage>
</organism>
<protein>
    <submittedName>
        <fullName evidence="2">Heat shock 70 kDa protein 14</fullName>
    </submittedName>
</protein>
<accession>A0A1D6FNC4</accession>
<feature type="compositionally biased region" description="Basic residues" evidence="1">
    <location>
        <begin position="71"/>
        <end position="84"/>
    </location>
</feature>
<proteinExistence type="predicted"/>
<reference evidence="2" key="1">
    <citation type="submission" date="2015-12" db="EMBL/GenBank/DDBJ databases">
        <title>Update maize B73 reference genome by single molecule sequencing technologies.</title>
        <authorList>
            <consortium name="Maize Genome Sequencing Project"/>
            <person name="Ware D."/>
        </authorList>
    </citation>
    <scope>NUCLEOTIDE SEQUENCE</scope>
    <source>
        <tissue evidence="2">Seedling</tissue>
    </source>
</reference>
<name>A0A1D6FNC4_MAIZE</name>
<evidence type="ECO:0000256" key="1">
    <source>
        <dbReference type="SAM" id="MobiDB-lite"/>
    </source>
</evidence>
<feature type="compositionally biased region" description="Low complexity" evidence="1">
    <location>
        <begin position="33"/>
        <end position="45"/>
    </location>
</feature>
<dbReference type="AlphaFoldDB" id="A0A1D6FNC4"/>
<sequence length="84" mass="9229">MWWCYAVWPAKSPMYSPCRMATGLCHTRKSPMSRSSASRGVAGAPRAERGVPWGPHKMCLEGRGVGGQRTKCPRAKTRGAPRAR</sequence>
<evidence type="ECO:0000313" key="2">
    <source>
        <dbReference type="EMBL" id="AQK93150.1"/>
    </source>
</evidence>
<gene>
    <name evidence="2" type="ORF">ZEAMMB73_Zm00001d009950</name>
</gene>
<feature type="region of interest" description="Disordered" evidence="1">
    <location>
        <begin position="28"/>
        <end position="84"/>
    </location>
</feature>
<keyword evidence="2" id="KW-0346">Stress response</keyword>
<dbReference type="EMBL" id="CM000784">
    <property type="protein sequence ID" value="AQK93150.1"/>
    <property type="molecule type" value="Genomic_DNA"/>
</dbReference>